<accession>A0A4R4XNM2</accession>
<dbReference type="OrthoDB" id="9807888at2"/>
<evidence type="ECO:0000256" key="2">
    <source>
        <dbReference type="ARBA" id="ARBA00022448"/>
    </source>
</evidence>
<dbReference type="Proteomes" id="UP000294947">
    <property type="component" value="Unassembled WGS sequence"/>
</dbReference>
<dbReference type="SUPFAM" id="SSF53850">
    <property type="entry name" value="Periplasmic binding protein-like II"/>
    <property type="match status" value="1"/>
</dbReference>
<gene>
    <name evidence="5" type="ORF">E1288_46105</name>
</gene>
<feature type="domain" description="Solute-binding protein family 3/N-terminal" evidence="4">
    <location>
        <begin position="63"/>
        <end position="288"/>
    </location>
</feature>
<keyword evidence="2" id="KW-0813">Transport</keyword>
<name>A0A4R4XNM2_9PSEU</name>
<dbReference type="AlphaFoldDB" id="A0A4R4XNM2"/>
<dbReference type="EMBL" id="SMKW01000192">
    <property type="protein sequence ID" value="TDD32640.1"/>
    <property type="molecule type" value="Genomic_DNA"/>
</dbReference>
<dbReference type="PANTHER" id="PTHR30085:SF6">
    <property type="entry name" value="ABC TRANSPORTER GLUTAMINE-BINDING PROTEIN GLNH"/>
    <property type="match status" value="1"/>
</dbReference>
<dbReference type="Pfam" id="PF00497">
    <property type="entry name" value="SBP_bac_3"/>
    <property type="match status" value="1"/>
</dbReference>
<evidence type="ECO:0000259" key="4">
    <source>
        <dbReference type="SMART" id="SM00062"/>
    </source>
</evidence>
<dbReference type="RefSeq" id="WP_132495653.1">
    <property type="nucleotide sequence ID" value="NZ_SMKW01000192.1"/>
</dbReference>
<reference evidence="5 6" key="1">
    <citation type="submission" date="2019-03" db="EMBL/GenBank/DDBJ databases">
        <title>Draft genome sequences of novel Actinobacteria.</title>
        <authorList>
            <person name="Sahin N."/>
            <person name="Ay H."/>
            <person name="Saygin H."/>
        </authorList>
    </citation>
    <scope>NUCLEOTIDE SEQUENCE [LARGE SCALE GENOMIC DNA]</scope>
    <source>
        <strain evidence="5 6">7K502</strain>
    </source>
</reference>
<evidence type="ECO:0000256" key="3">
    <source>
        <dbReference type="ARBA" id="ARBA00022729"/>
    </source>
</evidence>
<comment type="caution">
    <text evidence="5">The sequence shown here is derived from an EMBL/GenBank/DDBJ whole genome shotgun (WGS) entry which is preliminary data.</text>
</comment>
<organism evidence="5 6">
    <name type="scientific">Saccharopolyspora elongata</name>
    <dbReference type="NCBI Taxonomy" id="2530387"/>
    <lineage>
        <taxon>Bacteria</taxon>
        <taxon>Bacillati</taxon>
        <taxon>Actinomycetota</taxon>
        <taxon>Actinomycetes</taxon>
        <taxon>Pseudonocardiales</taxon>
        <taxon>Pseudonocardiaceae</taxon>
        <taxon>Saccharopolyspora</taxon>
    </lineage>
</organism>
<dbReference type="GO" id="GO:0005576">
    <property type="term" value="C:extracellular region"/>
    <property type="evidence" value="ECO:0007669"/>
    <property type="project" value="TreeGrafter"/>
</dbReference>
<dbReference type="GO" id="GO:0030288">
    <property type="term" value="C:outer membrane-bounded periplasmic space"/>
    <property type="evidence" value="ECO:0007669"/>
    <property type="project" value="TreeGrafter"/>
</dbReference>
<evidence type="ECO:0000313" key="5">
    <source>
        <dbReference type="EMBL" id="TDD32640.1"/>
    </source>
</evidence>
<proteinExistence type="inferred from homology"/>
<dbReference type="CDD" id="cd13690">
    <property type="entry name" value="PBP2_GluB"/>
    <property type="match status" value="1"/>
</dbReference>
<dbReference type="InterPro" id="IPR001638">
    <property type="entry name" value="Solute-binding_3/MltF_N"/>
</dbReference>
<dbReference type="PANTHER" id="PTHR30085">
    <property type="entry name" value="AMINO ACID ABC TRANSPORTER PERMEASE"/>
    <property type="match status" value="1"/>
</dbReference>
<sequence>MKIRNLSIAGALAVTLVATGCGKEGTPGGSAAGACGPPAQLVVANGINLTDSPTFARISGRGHVVVGVKADQPGLAYKDASGNRCGFDVEIARLMSAGLGFDPGSIEYKEIPSANREAAIQAGEVDYYVGSYTINDKRKEQISFAGPYIIAGQSLLVRKDEKDITGKDTLKGKKVCSATGTTSIQRVRDMGLTEPGNIVEFKTGSECVSQLLDGKVDTNTTDDAILKGYAAASPDELKLVGETFSEEKYGIGLALTDKPLREAMNDVLAKAAADGTWQKLYDSTLGKSGIPAVPPAPERY</sequence>
<protein>
    <submittedName>
        <fullName evidence="5">Glutamate ABC transporter substrate-binding protein</fullName>
    </submittedName>
</protein>
<comment type="similarity">
    <text evidence="1">Belongs to the bacterial solute-binding protein 3 family.</text>
</comment>
<dbReference type="Gene3D" id="3.40.190.10">
    <property type="entry name" value="Periplasmic binding protein-like II"/>
    <property type="match status" value="2"/>
</dbReference>
<keyword evidence="6" id="KW-1185">Reference proteome</keyword>
<dbReference type="InterPro" id="IPR051455">
    <property type="entry name" value="Bact_solute-bind_prot3"/>
</dbReference>
<evidence type="ECO:0000256" key="1">
    <source>
        <dbReference type="ARBA" id="ARBA00010333"/>
    </source>
</evidence>
<evidence type="ECO:0000313" key="6">
    <source>
        <dbReference type="Proteomes" id="UP000294947"/>
    </source>
</evidence>
<dbReference type="SMART" id="SM00062">
    <property type="entry name" value="PBPb"/>
    <property type="match status" value="1"/>
</dbReference>
<keyword evidence="3" id="KW-0732">Signal</keyword>
<dbReference type="GO" id="GO:0006865">
    <property type="term" value="P:amino acid transport"/>
    <property type="evidence" value="ECO:0007669"/>
    <property type="project" value="TreeGrafter"/>
</dbReference>
<dbReference type="PROSITE" id="PS51257">
    <property type="entry name" value="PROKAR_LIPOPROTEIN"/>
    <property type="match status" value="1"/>
</dbReference>